<dbReference type="PANTHER" id="PTHR12782">
    <property type="entry name" value="MICROSOMAL PROSTAGLANDIN E SYNTHASE-2"/>
    <property type="match status" value="1"/>
</dbReference>
<dbReference type="Gene3D" id="1.20.1050.10">
    <property type="match status" value="1"/>
</dbReference>
<reference evidence="2" key="1">
    <citation type="journal article" date="2015" name="PLoS ONE">
        <title>Comprehensive Evaluation of Toxoplasma gondii VEG and Neospora caninum LIV Genomes with Tachyzoite Stage Transcriptome and Proteome Defines Novel Transcript Features.</title>
        <authorList>
            <person name="Ramaprasad A."/>
            <person name="Mourier T."/>
            <person name="Naeem R."/>
            <person name="Malas T.B."/>
            <person name="Moussa E."/>
            <person name="Panigrahi A."/>
            <person name="Vermont S.J."/>
            <person name="Otto T.D."/>
            <person name="Wastling J."/>
            <person name="Pain A."/>
        </authorList>
    </citation>
    <scope>NUCLEOTIDE SEQUENCE</scope>
    <source>
        <strain evidence="2">Liverpool</strain>
    </source>
</reference>
<dbReference type="Gene3D" id="3.40.30.10">
    <property type="entry name" value="Glutaredoxin"/>
    <property type="match status" value="1"/>
</dbReference>
<accession>A0A0F7ULC8</accession>
<dbReference type="SUPFAM" id="SSF47616">
    <property type="entry name" value="GST C-terminal domain-like"/>
    <property type="match status" value="1"/>
</dbReference>
<dbReference type="PROSITE" id="PS50404">
    <property type="entry name" value="GST_NTER"/>
    <property type="match status" value="1"/>
</dbReference>
<gene>
    <name evidence="2" type="ORF">BN1204_065790</name>
</gene>
<dbReference type="SUPFAM" id="SSF52833">
    <property type="entry name" value="Thioredoxin-like"/>
    <property type="match status" value="1"/>
</dbReference>
<organism evidence="2">
    <name type="scientific">Neospora caninum (strain Liverpool)</name>
    <dbReference type="NCBI Taxonomy" id="572307"/>
    <lineage>
        <taxon>Eukaryota</taxon>
        <taxon>Sar</taxon>
        <taxon>Alveolata</taxon>
        <taxon>Apicomplexa</taxon>
        <taxon>Conoidasida</taxon>
        <taxon>Coccidia</taxon>
        <taxon>Eucoccidiorida</taxon>
        <taxon>Eimeriorina</taxon>
        <taxon>Sarcocystidae</taxon>
        <taxon>Neospora</taxon>
    </lineage>
</organism>
<dbReference type="GO" id="GO:0005739">
    <property type="term" value="C:mitochondrion"/>
    <property type="evidence" value="ECO:0007669"/>
    <property type="project" value="TreeGrafter"/>
</dbReference>
<dbReference type="AlphaFoldDB" id="A0A0F7ULC8"/>
<name>A0A0F7ULC8_NEOCL</name>
<dbReference type="PANTHER" id="PTHR12782:SF5">
    <property type="entry name" value="PROSTAGLANDIN E SYNTHASE 2"/>
    <property type="match status" value="1"/>
</dbReference>
<feature type="domain" description="GST N-terminal" evidence="1">
    <location>
        <begin position="116"/>
        <end position="196"/>
    </location>
</feature>
<dbReference type="PROSITE" id="PS51354">
    <property type="entry name" value="GLUTAREDOXIN_2"/>
    <property type="match status" value="1"/>
</dbReference>
<dbReference type="InterPro" id="IPR004045">
    <property type="entry name" value="Glutathione_S-Trfase_N"/>
</dbReference>
<dbReference type="Pfam" id="PF13417">
    <property type="entry name" value="GST_N_3"/>
    <property type="match status" value="1"/>
</dbReference>
<sequence length="366" mass="39767">MMASAFTPRVSSNLLSCASGGKAFVRGRQVAVQRLGGRQLSHAGPAVCGRRHPAPSLSSFPSVSFSRSLSPFSFFSSGASFSPASARVGKVSSRTFATAQATGSLETTEKDEKDASVATLFQFTVCPYCTATRTVFDFFSLPYEAVEVHPFSKKELLDARLDQNYKKVPIALLDGQQVNDSREIIRRVCELCKYTPRAAEGETAVSGKLSDREQRDIDWAYTHLTPIFPACLYSTLLSSWKAFSSISALSNFSPLERLSVRIGGPLVMFAVTRMKKKKLGITDPAQALESACSEWMQRVQNAGGQSGPFHGGQEPDMADVVVYGLCQALRSAEALQAVRQKNPALDNWLLNTANAVSRREKASARA</sequence>
<dbReference type="EMBL" id="LN714487">
    <property type="protein sequence ID" value="CEL70909.1"/>
    <property type="molecule type" value="Genomic_DNA"/>
</dbReference>
<evidence type="ECO:0000259" key="1">
    <source>
        <dbReference type="PROSITE" id="PS50404"/>
    </source>
</evidence>
<proteinExistence type="predicted"/>
<dbReference type="InterPro" id="IPR036282">
    <property type="entry name" value="Glutathione-S-Trfase_C_sf"/>
</dbReference>
<dbReference type="InterPro" id="IPR036249">
    <property type="entry name" value="Thioredoxin-like_sf"/>
</dbReference>
<evidence type="ECO:0000313" key="2">
    <source>
        <dbReference type="EMBL" id="CEL70909.1"/>
    </source>
</evidence>
<protein>
    <submittedName>
        <fullName evidence="2">Glutaredoxin domain containing protein, putative</fullName>
    </submittedName>
</protein>